<dbReference type="SMART" id="SM00181">
    <property type="entry name" value="EGF"/>
    <property type="match status" value="6"/>
</dbReference>
<evidence type="ECO:0000256" key="5">
    <source>
        <dbReference type="ARBA" id="ARBA00023157"/>
    </source>
</evidence>
<dbReference type="Pfam" id="PF00054">
    <property type="entry name" value="Laminin_G_1"/>
    <property type="match status" value="3"/>
</dbReference>
<dbReference type="Gene3D" id="2.60.120.200">
    <property type="match status" value="3"/>
</dbReference>
<dbReference type="PRINTS" id="PR00011">
    <property type="entry name" value="EGFLAMININ"/>
</dbReference>
<feature type="domain" description="Kazal-like" evidence="13">
    <location>
        <begin position="449"/>
        <end position="503"/>
    </location>
</feature>
<keyword evidence="9" id="KW-0472">Membrane</keyword>
<feature type="domain" description="EGF-like" evidence="11">
    <location>
        <begin position="1360"/>
        <end position="1397"/>
    </location>
</feature>
<dbReference type="Pfam" id="PF07648">
    <property type="entry name" value="Kazal_2"/>
    <property type="match status" value="9"/>
</dbReference>
<evidence type="ECO:0000259" key="13">
    <source>
        <dbReference type="PROSITE" id="PS51465"/>
    </source>
</evidence>
<dbReference type="GO" id="GO:0005509">
    <property type="term" value="F:calcium ion binding"/>
    <property type="evidence" value="ECO:0007669"/>
    <property type="project" value="InterPro"/>
</dbReference>
<dbReference type="CDD" id="cd00054">
    <property type="entry name" value="EGF_CA"/>
    <property type="match status" value="1"/>
</dbReference>
<reference evidence="14" key="1">
    <citation type="submission" date="2022-08" db="UniProtKB">
        <authorList>
            <consortium name="EnsemblMetazoa"/>
        </authorList>
    </citation>
    <scope>IDENTIFICATION</scope>
    <source>
        <strain evidence="14">05x7-T-G4-1.051#20</strain>
    </source>
</reference>
<feature type="disulfide bond" evidence="7">
    <location>
        <begin position="807"/>
        <end position="824"/>
    </location>
</feature>
<dbReference type="SMART" id="SM00282">
    <property type="entry name" value="LamG"/>
    <property type="match status" value="3"/>
</dbReference>
<feature type="region of interest" description="Disordered" evidence="8">
    <location>
        <begin position="1"/>
        <end position="28"/>
    </location>
</feature>
<dbReference type="Proteomes" id="UP000005408">
    <property type="component" value="Unassembled WGS sequence"/>
</dbReference>
<dbReference type="InterPro" id="IPR002350">
    <property type="entry name" value="Kazal_dom"/>
</dbReference>
<dbReference type="GO" id="GO:0004867">
    <property type="term" value="F:serine-type endopeptidase inhibitor activity"/>
    <property type="evidence" value="ECO:0007669"/>
    <property type="project" value="UniProtKB-KW"/>
</dbReference>
<feature type="domain" description="Laminin G" evidence="10">
    <location>
        <begin position="1626"/>
        <end position="1811"/>
    </location>
</feature>
<protein>
    <recommendedName>
        <fullName evidence="16">Agrin</fullName>
    </recommendedName>
</protein>
<dbReference type="GO" id="GO:0030154">
    <property type="term" value="P:cell differentiation"/>
    <property type="evidence" value="ECO:0007669"/>
    <property type="project" value="UniProtKB-KW"/>
</dbReference>
<comment type="caution">
    <text evidence="6">Lacks conserved residue(s) required for the propagation of feature annotation.</text>
</comment>
<feature type="disulfide bond" evidence="6">
    <location>
        <begin position="1607"/>
        <end position="1616"/>
    </location>
</feature>
<dbReference type="PROSITE" id="PS50026">
    <property type="entry name" value="EGF_3"/>
    <property type="match status" value="4"/>
</dbReference>
<feature type="domain" description="Kazal-like" evidence="13">
    <location>
        <begin position="372"/>
        <end position="430"/>
    </location>
</feature>
<dbReference type="Pfam" id="PF00053">
    <property type="entry name" value="EGF_laminin"/>
    <property type="match status" value="2"/>
</dbReference>
<evidence type="ECO:0000313" key="15">
    <source>
        <dbReference type="Proteomes" id="UP000005408"/>
    </source>
</evidence>
<dbReference type="EnsemblMetazoa" id="G21034.2">
    <property type="protein sequence ID" value="G21034.2:cds"/>
    <property type="gene ID" value="G21034"/>
</dbReference>
<evidence type="ECO:0000256" key="8">
    <source>
        <dbReference type="SAM" id="MobiDB-lite"/>
    </source>
</evidence>
<evidence type="ECO:0000256" key="6">
    <source>
        <dbReference type="PROSITE-ProRule" id="PRU00076"/>
    </source>
</evidence>
<dbReference type="InterPro" id="IPR001791">
    <property type="entry name" value="Laminin_G"/>
</dbReference>
<keyword evidence="2" id="KW-0646">Protease inhibitor</keyword>
<feature type="domain" description="Kazal-like" evidence="13">
    <location>
        <begin position="160"/>
        <end position="211"/>
    </location>
</feature>
<dbReference type="SMART" id="SM00280">
    <property type="entry name" value="KAZAL"/>
    <property type="match status" value="10"/>
</dbReference>
<dbReference type="Gene3D" id="2.10.25.10">
    <property type="entry name" value="Laminin"/>
    <property type="match status" value="5"/>
</dbReference>
<dbReference type="PROSITE" id="PS01248">
    <property type="entry name" value="EGF_LAM_1"/>
    <property type="match status" value="1"/>
</dbReference>
<feature type="domain" description="Kazal-like" evidence="13">
    <location>
        <begin position="103"/>
        <end position="150"/>
    </location>
</feature>
<evidence type="ECO:0000256" key="7">
    <source>
        <dbReference type="PROSITE-ProRule" id="PRU00460"/>
    </source>
</evidence>
<dbReference type="SUPFAM" id="SSF49899">
    <property type="entry name" value="Concanavalin A-like lectins/glucanases"/>
    <property type="match status" value="3"/>
</dbReference>
<dbReference type="PROSITE" id="PS50027">
    <property type="entry name" value="EGF_LAM_2"/>
    <property type="match status" value="1"/>
</dbReference>
<keyword evidence="9" id="KW-0812">Transmembrane</keyword>
<evidence type="ECO:0000259" key="11">
    <source>
        <dbReference type="PROSITE" id="PS50026"/>
    </source>
</evidence>
<feature type="disulfide bond" evidence="7">
    <location>
        <begin position="826"/>
        <end position="835"/>
    </location>
</feature>
<dbReference type="InterPro" id="IPR002049">
    <property type="entry name" value="LE_dom"/>
</dbReference>
<feature type="domain" description="Laminin EGF-like" evidence="12">
    <location>
        <begin position="805"/>
        <end position="859"/>
    </location>
</feature>
<dbReference type="InterPro" id="IPR003645">
    <property type="entry name" value="Fol_N"/>
</dbReference>
<keyword evidence="5 6" id="KW-1015">Disulfide bond</keyword>
<feature type="domain" description="EGF-like" evidence="11">
    <location>
        <begin position="1093"/>
        <end position="1130"/>
    </location>
</feature>
<dbReference type="SMART" id="SM00180">
    <property type="entry name" value="EGF_Lam"/>
    <property type="match status" value="2"/>
</dbReference>
<dbReference type="InterPro" id="IPR050653">
    <property type="entry name" value="Prot_Inhib_GrowthFact_Antg"/>
</dbReference>
<feature type="domain" description="Laminin G" evidence="10">
    <location>
        <begin position="1404"/>
        <end position="1585"/>
    </location>
</feature>
<feature type="disulfide bond" evidence="6">
    <location>
        <begin position="1120"/>
        <end position="1129"/>
    </location>
</feature>
<dbReference type="PROSITE" id="PS51465">
    <property type="entry name" value="KAZAL_2"/>
    <property type="match status" value="9"/>
</dbReference>
<keyword evidence="15" id="KW-1185">Reference proteome</keyword>
<keyword evidence="4" id="KW-0722">Serine protease inhibitor</keyword>
<dbReference type="Gene3D" id="3.30.60.30">
    <property type="match status" value="10"/>
</dbReference>
<feature type="domain" description="Kazal-like" evidence="13">
    <location>
        <begin position="580"/>
        <end position="631"/>
    </location>
</feature>
<dbReference type="PROSITE" id="PS00022">
    <property type="entry name" value="EGF_1"/>
    <property type="match status" value="4"/>
</dbReference>
<evidence type="ECO:0000256" key="2">
    <source>
        <dbReference type="ARBA" id="ARBA00022690"/>
    </source>
</evidence>
<dbReference type="GO" id="GO:0005576">
    <property type="term" value="C:extracellular region"/>
    <property type="evidence" value="ECO:0007669"/>
    <property type="project" value="TreeGrafter"/>
</dbReference>
<dbReference type="SMART" id="SM00274">
    <property type="entry name" value="FOLN"/>
    <property type="match status" value="7"/>
</dbReference>
<dbReference type="FunFam" id="2.10.25.10:FF:000082">
    <property type="entry name" value="Laminin subunit alpha 1"/>
    <property type="match status" value="1"/>
</dbReference>
<evidence type="ECO:0000256" key="9">
    <source>
        <dbReference type="SAM" id="Phobius"/>
    </source>
</evidence>
<dbReference type="CDD" id="cd00055">
    <property type="entry name" value="EGF_Lam"/>
    <property type="match status" value="2"/>
</dbReference>
<keyword evidence="9" id="KW-1133">Transmembrane helix</keyword>
<dbReference type="PROSITE" id="PS01186">
    <property type="entry name" value="EGF_2"/>
    <property type="match status" value="1"/>
</dbReference>
<evidence type="ECO:0000313" key="14">
    <source>
        <dbReference type="EnsemblMetazoa" id="G21034.2:cds"/>
    </source>
</evidence>
<dbReference type="PROSITE" id="PS50025">
    <property type="entry name" value="LAM_G_DOMAIN"/>
    <property type="match status" value="3"/>
</dbReference>
<evidence type="ECO:0000259" key="10">
    <source>
        <dbReference type="PROSITE" id="PS50025"/>
    </source>
</evidence>
<name>A0A8W8JUF7_MAGGI</name>
<organism evidence="14 15">
    <name type="scientific">Magallana gigas</name>
    <name type="common">Pacific oyster</name>
    <name type="synonym">Crassostrea gigas</name>
    <dbReference type="NCBI Taxonomy" id="29159"/>
    <lineage>
        <taxon>Eukaryota</taxon>
        <taxon>Metazoa</taxon>
        <taxon>Spiralia</taxon>
        <taxon>Lophotrochozoa</taxon>
        <taxon>Mollusca</taxon>
        <taxon>Bivalvia</taxon>
        <taxon>Autobranchia</taxon>
        <taxon>Pteriomorphia</taxon>
        <taxon>Ostreida</taxon>
        <taxon>Ostreoidea</taxon>
        <taxon>Ostreidae</taxon>
        <taxon>Magallana</taxon>
    </lineage>
</organism>
<feature type="domain" description="Laminin G" evidence="10">
    <location>
        <begin position="1136"/>
        <end position="1320"/>
    </location>
</feature>
<dbReference type="InterPro" id="IPR001881">
    <property type="entry name" value="EGF-like_Ca-bd_dom"/>
</dbReference>
<feature type="domain" description="Kazal-like" evidence="13">
    <location>
        <begin position="672"/>
        <end position="726"/>
    </location>
</feature>
<feature type="domain" description="Kazal-like" evidence="13">
    <location>
        <begin position="235"/>
        <end position="282"/>
    </location>
</feature>
<feature type="disulfide bond" evidence="6">
    <location>
        <begin position="1348"/>
        <end position="1357"/>
    </location>
</feature>
<keyword evidence="1 6" id="KW-0245">EGF-like domain</keyword>
<dbReference type="CDD" id="cd00104">
    <property type="entry name" value="KAZAL_FS"/>
    <property type="match status" value="9"/>
</dbReference>
<dbReference type="CDD" id="cd00110">
    <property type="entry name" value="LamG"/>
    <property type="match status" value="3"/>
</dbReference>
<evidence type="ECO:0000256" key="4">
    <source>
        <dbReference type="ARBA" id="ARBA00022900"/>
    </source>
</evidence>
<feature type="disulfide bond" evidence="7">
    <location>
        <begin position="805"/>
        <end position="817"/>
    </location>
</feature>
<keyword evidence="3" id="KW-0221">Differentiation</keyword>
<dbReference type="SUPFAM" id="SSF57196">
    <property type="entry name" value="EGF/Laminin"/>
    <property type="match status" value="2"/>
</dbReference>
<feature type="compositionally biased region" description="Basic and acidic residues" evidence="8">
    <location>
        <begin position="1"/>
        <end position="11"/>
    </location>
</feature>
<evidence type="ECO:0000256" key="1">
    <source>
        <dbReference type="ARBA" id="ARBA00022536"/>
    </source>
</evidence>
<dbReference type="InterPro" id="IPR000742">
    <property type="entry name" value="EGF"/>
</dbReference>
<feature type="domain" description="Kazal-like" evidence="13">
    <location>
        <begin position="945"/>
        <end position="999"/>
    </location>
</feature>
<dbReference type="InterPro" id="IPR013320">
    <property type="entry name" value="ConA-like_dom_sf"/>
</dbReference>
<feature type="domain" description="EGF-like" evidence="11">
    <location>
        <begin position="1581"/>
        <end position="1617"/>
    </location>
</feature>
<feature type="domain" description="EGF-like" evidence="11">
    <location>
        <begin position="1321"/>
        <end position="1358"/>
    </location>
</feature>
<feature type="transmembrane region" description="Helical" evidence="9">
    <location>
        <begin position="50"/>
        <end position="72"/>
    </location>
</feature>
<sequence length="1814" mass="200448">MPESRRAKDPRSQIAYSEASTDPEEEDSQADMSFVSLGPWCRLCWQKHSLAILCCLFGLFWCTLAIVMILLYTNLLSQTAPCDINFCPFHGHCIVRDDKAYCECVQSCPSDVQPVCGTDDATYRNLCQLKKASCEERRRINQAYPGKCLKSDNGKSWQCICPQYCYDYGDNVDNKPVCGSNNVEYPNLCSFQKAACENQRNMTYTYGKCDLCKDLPCTPPQVCVIDPSTQRPTCGCVQSCEDRMEQVCGTDGNLYSNRCKLDLHACHSGRNINVQNEGPCQEGPCASKTCYYGSCRIDNRNQAVCDCEPECPSTGTIRVCGTDGVTYNSECHLRKASCEQGLFIIKQNEGACATSSSCRTKQCAPNERCVEENGIPQCIRNPCKDCQGERFNPVCGSNDMSYDNLCELEKANCTSGQTAIKLQMYGFCADDGCGKTKGDCEYYGVCDRSRPNHQCVCPTDCRRTNIRICGSDSVTYRDECEMKIKSCQERRTISVTSVGECVTCKEPCLFYSTCSYGRCECDAVCPSGGPPVCTSDGQRFNNDCERKKNVCEKKRDLTVVPCEQIGCSSDYDCTHHGQCRSGVCSCDFYCPAENRKVCTSNGKEFDSECEVKKHMCETKEWIPFMTGECLREGSGSGASGDGFEGSGEEQFSRLLLCDDSLCPFGGLCIPSPDGSHFCSCDFGCIAVLDPVCGSDGRNYGNHCEMQEAACKANKSIVEVDAENCDSDLVDEACDGNKALLNPGTGQDYNCSQETCPPNSYCHLPYGKCCREEKSNTGCSDSIYGCCPDQVTIATGPNNEGCSLNCGCYRAGSRQMTCDPKTKACDCLSGVGGQKCDKCKPGYWGLNPETRSNYTPGCASCNCDQFGANRTDCHQDNGKCLCNNGVKGHHCEVCEADDSPVSFDVCGTKVKSQHNVGPRCDRSSGHQCRFGAYCVDTHTSRGAECHCDRLSCLLDQRDKYSGYSICGSDEKTYISQCHMDFESCIQQKKITLYYNGPCTSRATSHPSSYTRTRKTTWKRLTGGDYTQRTTTRTTKRPLVRGGKIKEICYDNYYCMANNSECYRGVCRCKEGFITTLDNTDCRKVTVVTPDSKIYSNPCSDSPCLNNGVCELDKSLGYRCLCPLQKAGSICHQAAKFTVPSFTGDKSYLQLRQKTKPNDDLMFAIQLKILNDDGIVTFASQYPNGTGDFIAVTVVNGYLEFRYDLGSGMALIRSKDQLKKNTYHKVLVNRMGRSGQLQVDNSPVWSGESQGTLTSLDLEEFLYLGNVPEEAKEAKKRLGLEVGLAGCINSFAAGSTVSPDEYSLAYSPQNMDLVGGLDIWECGTNPCSSIPCQNGGDCFMSDGEVYHCVCEDGFTGTHCEVVLDPCRKSLCKEGSTCVRTDDGGFVCQCPENTEGEFCEHEKLEKIMVPKFNGSSLIILPLEEVIGHSMSFRIWFKSTKSDGMLLLASQYPQGYGDYISLNLINRHLEFRFNEGTGTVVIRSTKTIELNKWHDVLIQKVDRTGTLQIDNNDNWLYSGTSEGGLTELNISGSKLFLGGVNTAVPSDSKIVANFTGIMQRIYINGHLYDNLIPSASSSVNIMEDDGPPCNINPCLNWGVCVPRLDQADCKCPTKYIGTRCEKMADPKNRELPVEFDGQTFLQYPNEITVPRTAQRVNRYSIRFRTRSPGGLILFQNGRSSILGDYLALAVVGGKVELSYNLGKQTEEDLHIIRSSMRVDDGEWHRIIALRNEREGSLQVDEEVPVVDHSTLGADQLDTNGRLWIGGKRESELPLGLPKDYYTGFVGCMRDILVDYKPLNLLENRNGQSTSVIRYCGES</sequence>
<dbReference type="FunFam" id="2.10.25.10:FF:000118">
    <property type="entry name" value="protein delta homolog 2"/>
    <property type="match status" value="1"/>
</dbReference>
<dbReference type="SMART" id="SM00179">
    <property type="entry name" value="EGF_CA"/>
    <property type="match status" value="3"/>
</dbReference>
<dbReference type="SUPFAM" id="SSF100895">
    <property type="entry name" value="Kazal-type serine protease inhibitors"/>
    <property type="match status" value="10"/>
</dbReference>
<dbReference type="PANTHER" id="PTHR10913:SF45">
    <property type="entry name" value="FOLLISTATIN, ISOFORM A-RELATED"/>
    <property type="match status" value="1"/>
</dbReference>
<dbReference type="PANTHER" id="PTHR10913">
    <property type="entry name" value="FOLLISTATIN-RELATED"/>
    <property type="match status" value="1"/>
</dbReference>
<evidence type="ECO:0000259" key="12">
    <source>
        <dbReference type="PROSITE" id="PS50027"/>
    </source>
</evidence>
<evidence type="ECO:0000256" key="3">
    <source>
        <dbReference type="ARBA" id="ARBA00022782"/>
    </source>
</evidence>
<keyword evidence="7" id="KW-0424">Laminin EGF-like domain</keyword>
<evidence type="ECO:0008006" key="16">
    <source>
        <dbReference type="Google" id="ProtNLM"/>
    </source>
</evidence>
<proteinExistence type="predicted"/>
<dbReference type="InterPro" id="IPR036058">
    <property type="entry name" value="Kazal_dom_sf"/>
</dbReference>
<feature type="domain" description="Kazal-like" evidence="13">
    <location>
        <begin position="299"/>
        <end position="354"/>
    </location>
</feature>
<accession>A0A8W8JUF7</accession>
<feature type="disulfide bond" evidence="6">
    <location>
        <begin position="1387"/>
        <end position="1396"/>
    </location>
</feature>